<gene>
    <name evidence="4" type="ORF">FHR24_002694</name>
</gene>
<dbReference type="PANTHER" id="PTHR10963:SF55">
    <property type="entry name" value="GLYCOSIDE HYDROLASE FAMILY 16 PROTEIN"/>
    <property type="match status" value="1"/>
</dbReference>
<organism evidence="4 5">
    <name type="scientific">Wenyingzhuangia heitensis</name>
    <dbReference type="NCBI Taxonomy" id="1487859"/>
    <lineage>
        <taxon>Bacteria</taxon>
        <taxon>Pseudomonadati</taxon>
        <taxon>Bacteroidota</taxon>
        <taxon>Flavobacteriia</taxon>
        <taxon>Flavobacteriales</taxon>
        <taxon>Flavobacteriaceae</taxon>
        <taxon>Wenyingzhuangia</taxon>
    </lineage>
</organism>
<dbReference type="Proteomes" id="UP000745859">
    <property type="component" value="Unassembled WGS sequence"/>
</dbReference>
<dbReference type="Gene3D" id="2.60.120.200">
    <property type="match status" value="1"/>
</dbReference>
<dbReference type="InterPro" id="IPR000757">
    <property type="entry name" value="Beta-glucanase-like"/>
</dbReference>
<dbReference type="InterPro" id="IPR050546">
    <property type="entry name" value="Glycosyl_Hydrlase_16"/>
</dbReference>
<feature type="domain" description="GH16" evidence="3">
    <location>
        <begin position="17"/>
        <end position="273"/>
    </location>
</feature>
<reference evidence="4 5" key="1">
    <citation type="submission" date="2020-03" db="EMBL/GenBank/DDBJ databases">
        <title>Genomic Encyclopedia of Type Strains, Phase IV (KMG-IV): sequencing the most valuable type-strain genomes for metagenomic binning, comparative biology and taxonomic classification.</title>
        <authorList>
            <person name="Goeker M."/>
        </authorList>
    </citation>
    <scope>NUCLEOTIDE SEQUENCE [LARGE SCALE GENOMIC DNA]</scope>
    <source>
        <strain evidence="4 5">DSM 101599</strain>
    </source>
</reference>
<feature type="signal peptide" evidence="2">
    <location>
        <begin position="1"/>
        <end position="20"/>
    </location>
</feature>
<evidence type="ECO:0000256" key="2">
    <source>
        <dbReference type="SAM" id="SignalP"/>
    </source>
</evidence>
<evidence type="ECO:0000259" key="3">
    <source>
        <dbReference type="PROSITE" id="PS51762"/>
    </source>
</evidence>
<dbReference type="RefSeq" id="WP_167189843.1">
    <property type="nucleotide sequence ID" value="NZ_JAASQL010000005.1"/>
</dbReference>
<protein>
    <recommendedName>
        <fullName evidence="3">GH16 domain-containing protein</fullName>
    </recommendedName>
</protein>
<comment type="caution">
    <text evidence="4">The sequence shown here is derived from an EMBL/GenBank/DDBJ whole genome shotgun (WGS) entry which is preliminary data.</text>
</comment>
<dbReference type="InterPro" id="IPR013320">
    <property type="entry name" value="ConA-like_dom_sf"/>
</dbReference>
<accession>A0ABX0UEB3</accession>
<dbReference type="EMBL" id="JAASQL010000005">
    <property type="protein sequence ID" value="NIJ46210.1"/>
    <property type="molecule type" value="Genomic_DNA"/>
</dbReference>
<evidence type="ECO:0000313" key="4">
    <source>
        <dbReference type="EMBL" id="NIJ46210.1"/>
    </source>
</evidence>
<dbReference type="PROSITE" id="PS51762">
    <property type="entry name" value="GH16_2"/>
    <property type="match status" value="1"/>
</dbReference>
<comment type="similarity">
    <text evidence="1">Belongs to the glycosyl hydrolase 16 family.</text>
</comment>
<dbReference type="SUPFAM" id="SSF49899">
    <property type="entry name" value="Concanavalin A-like lectins/glucanases"/>
    <property type="match status" value="1"/>
</dbReference>
<feature type="chain" id="PRO_5045067108" description="GH16 domain-containing protein" evidence="2">
    <location>
        <begin position="21"/>
        <end position="273"/>
    </location>
</feature>
<keyword evidence="2" id="KW-0732">Signal</keyword>
<proteinExistence type="inferred from homology"/>
<evidence type="ECO:0000256" key="1">
    <source>
        <dbReference type="ARBA" id="ARBA00006865"/>
    </source>
</evidence>
<keyword evidence="5" id="KW-1185">Reference proteome</keyword>
<sequence>MNINKSLTVLFLFILTTSYAQPKAPKGKKWQTVAGLTDEFDEWDQTKWRKTLWNYEEPVQMVAENSGVSNGKLWIKATLDASSSRWFKTSRVMSKQAIKFPMYTESCMKTSGISAFSTFWMNKGSDGGSTRDEIDICEHNTNPSFNNQSNRPYTMYSQYFVVENNDVERAHGNFDNRKLSDENPAKGKKWNEAYQTLGCYWPDANHVYFYINGEPAGSVTSTRKFTRDLNIIWDLWTSVHSWTGGIADKKDLSNDKINMMYVDWIHTYQLVND</sequence>
<dbReference type="PANTHER" id="PTHR10963">
    <property type="entry name" value="GLYCOSYL HYDROLASE-RELATED"/>
    <property type="match status" value="1"/>
</dbReference>
<name>A0ABX0UEB3_9FLAO</name>
<evidence type="ECO:0000313" key="5">
    <source>
        <dbReference type="Proteomes" id="UP000745859"/>
    </source>
</evidence>